<feature type="domain" description="Mur ligase C-terminal" evidence="23">
    <location>
        <begin position="300"/>
        <end position="423"/>
    </location>
</feature>
<evidence type="ECO:0000256" key="15">
    <source>
        <dbReference type="ARBA" id="ARBA00030048"/>
    </source>
</evidence>
<dbReference type="PIRSF" id="PIRSF001563">
    <property type="entry name" value="Folylpolyglu_synth"/>
    <property type="match status" value="1"/>
</dbReference>
<proteinExistence type="inferred from homology"/>
<evidence type="ECO:0000256" key="3">
    <source>
        <dbReference type="ARBA" id="ARBA00004799"/>
    </source>
</evidence>
<dbReference type="EC" id="6.3.2.17" evidence="7"/>
<evidence type="ECO:0000256" key="10">
    <source>
        <dbReference type="ARBA" id="ARBA00022723"/>
    </source>
</evidence>
<dbReference type="InterPro" id="IPR013221">
    <property type="entry name" value="Mur_ligase_cen"/>
</dbReference>
<evidence type="ECO:0000256" key="16">
    <source>
        <dbReference type="ARBA" id="ARBA00030592"/>
    </source>
</evidence>
<organism evidence="25 26">
    <name type="scientific">Candidatus Auribacter fodinae</name>
    <dbReference type="NCBI Taxonomy" id="2093366"/>
    <lineage>
        <taxon>Bacteria</taxon>
        <taxon>Pseudomonadati</taxon>
        <taxon>Candidatus Auribacterota</taxon>
        <taxon>Candidatus Auribacteria</taxon>
        <taxon>Candidatus Auribacterales</taxon>
        <taxon>Candidatus Auribacteraceae</taxon>
        <taxon>Candidatus Auribacter</taxon>
    </lineage>
</organism>
<dbReference type="InterPro" id="IPR018109">
    <property type="entry name" value="Folylpolyglutamate_synth_CS"/>
</dbReference>
<dbReference type="GO" id="GO:0005524">
    <property type="term" value="F:ATP binding"/>
    <property type="evidence" value="ECO:0007669"/>
    <property type="project" value="UniProtKB-KW"/>
</dbReference>
<dbReference type="Gene3D" id="3.40.1190.10">
    <property type="entry name" value="Mur-like, catalytic domain"/>
    <property type="match status" value="1"/>
</dbReference>
<dbReference type="PROSITE" id="PS01012">
    <property type="entry name" value="FOLYLPOLYGLU_SYNT_2"/>
    <property type="match status" value="1"/>
</dbReference>
<comment type="catalytic activity">
    <reaction evidence="18">
        <text>(6S)-5,6,7,8-tetrahydrofolyl-(gamma-L-Glu)(n) + L-glutamate + ATP = (6S)-5,6,7,8-tetrahydrofolyl-(gamma-L-Glu)(n+1) + ADP + phosphate + H(+)</text>
        <dbReference type="Rhea" id="RHEA:10580"/>
        <dbReference type="Rhea" id="RHEA-COMP:14738"/>
        <dbReference type="Rhea" id="RHEA-COMP:14740"/>
        <dbReference type="ChEBI" id="CHEBI:15378"/>
        <dbReference type="ChEBI" id="CHEBI:29985"/>
        <dbReference type="ChEBI" id="CHEBI:30616"/>
        <dbReference type="ChEBI" id="CHEBI:43474"/>
        <dbReference type="ChEBI" id="CHEBI:141005"/>
        <dbReference type="ChEBI" id="CHEBI:456216"/>
        <dbReference type="EC" id="6.3.2.17"/>
    </reaction>
</comment>
<dbReference type="FunFam" id="3.40.1190.10:FF:000011">
    <property type="entry name" value="Folylpolyglutamate synthase/dihydrofolate synthase"/>
    <property type="match status" value="1"/>
</dbReference>
<evidence type="ECO:0000256" key="9">
    <source>
        <dbReference type="ARBA" id="ARBA00022598"/>
    </source>
</evidence>
<evidence type="ECO:0000256" key="14">
    <source>
        <dbReference type="ARBA" id="ARBA00022909"/>
    </source>
</evidence>
<evidence type="ECO:0000259" key="23">
    <source>
        <dbReference type="Pfam" id="PF02875"/>
    </source>
</evidence>
<evidence type="ECO:0000313" key="26">
    <source>
        <dbReference type="Proteomes" id="UP000266426"/>
    </source>
</evidence>
<reference evidence="25 26" key="1">
    <citation type="journal article" date="2017" name="ISME J.">
        <title>Energy and carbon metabolisms in a deep terrestrial subsurface fluid microbial community.</title>
        <authorList>
            <person name="Momper L."/>
            <person name="Jungbluth S.P."/>
            <person name="Lee M.D."/>
            <person name="Amend J.P."/>
        </authorList>
    </citation>
    <scope>NUCLEOTIDE SEQUENCE [LARGE SCALE GENOMIC DNA]</scope>
    <source>
        <strain evidence="25">SURF_26</strain>
    </source>
</reference>
<dbReference type="GO" id="GO:0046656">
    <property type="term" value="P:folic acid biosynthetic process"/>
    <property type="evidence" value="ECO:0007669"/>
    <property type="project" value="UniProtKB-KW"/>
</dbReference>
<dbReference type="InterPro" id="IPR004101">
    <property type="entry name" value="Mur_ligase_C"/>
</dbReference>
<dbReference type="PANTHER" id="PTHR11136">
    <property type="entry name" value="FOLYLPOLYGLUTAMATE SYNTHASE-RELATED"/>
    <property type="match status" value="1"/>
</dbReference>
<feature type="domain" description="Mur ligase central" evidence="24">
    <location>
        <begin position="44"/>
        <end position="266"/>
    </location>
</feature>
<keyword evidence="9 22" id="KW-0436">Ligase</keyword>
<dbReference type="NCBIfam" id="TIGR01499">
    <property type="entry name" value="folC"/>
    <property type="match status" value="1"/>
</dbReference>
<sequence>MNYIEAESYLYDLCLFGTKLGLNNIRCLLEVLGNPQSAYPIIHVAGTNGKGSVCALLQSLFTASGLKTGLYTSPHLISLRERLKIGVSVISTRDFISVLQKVKKAVEKLNGEGLNPTFFEVVTAMAFVYFQRKKVDVVVLETGLGGTFDATNVVASIVSIITNVELDHCKLLGDTFEKIAEDKAGIIKPRSVFLSAEPKPSVQSIFRRICAERNAEFIAVTPDSLTIRRRTPKYADCDFVSQSGSIDGIRTNLIASYQRQNIPLALEAYVRAMAVLCPDLPFDRIAGHIKRGMRHVRLQGRFHRINKFPPVIADAAHNPAGIRECISAVHREFPCYRICLVFGILADKEYEKVAEIIAPEAEEITCVKPLSKRALPAEHLAECCRKFARCGVMVEAARDWKPAVDAFITDNLDKTVLLICGSFYLLGDVLKRMGKTRLRVMDREADYR</sequence>
<dbReference type="PANTHER" id="PTHR11136:SF0">
    <property type="entry name" value="DIHYDROFOLATE SYNTHETASE-RELATED"/>
    <property type="match status" value="1"/>
</dbReference>
<keyword evidence="11 22" id="KW-0547">Nucleotide-binding</keyword>
<comment type="caution">
    <text evidence="25">The sequence shown here is derived from an EMBL/GenBank/DDBJ whole genome shotgun (WGS) entry which is preliminary data.</text>
</comment>
<evidence type="ECO:0000256" key="8">
    <source>
        <dbReference type="ARBA" id="ARBA00019357"/>
    </source>
</evidence>
<dbReference type="Gene3D" id="3.90.190.20">
    <property type="entry name" value="Mur ligase, C-terminal domain"/>
    <property type="match status" value="1"/>
</dbReference>
<dbReference type="GO" id="GO:0008841">
    <property type="term" value="F:dihydrofolate synthase activity"/>
    <property type="evidence" value="ECO:0007669"/>
    <property type="project" value="UniProtKB-EC"/>
</dbReference>
<dbReference type="InterPro" id="IPR036565">
    <property type="entry name" value="Mur-like_cat_sf"/>
</dbReference>
<comment type="pathway">
    <text evidence="4">Cofactor biosynthesis; tetrahydrofolylpolyglutamate biosynthesis.</text>
</comment>
<accession>A0A3A4R420</accession>
<dbReference type="GO" id="GO:0005737">
    <property type="term" value="C:cytoplasm"/>
    <property type="evidence" value="ECO:0007669"/>
    <property type="project" value="TreeGrafter"/>
</dbReference>
<evidence type="ECO:0000256" key="5">
    <source>
        <dbReference type="ARBA" id="ARBA00008276"/>
    </source>
</evidence>
<evidence type="ECO:0000313" key="25">
    <source>
        <dbReference type="EMBL" id="RJP59413.1"/>
    </source>
</evidence>
<dbReference type="SUPFAM" id="SSF53623">
    <property type="entry name" value="MurD-like peptide ligases, catalytic domain"/>
    <property type="match status" value="1"/>
</dbReference>
<evidence type="ECO:0000259" key="24">
    <source>
        <dbReference type="Pfam" id="PF08245"/>
    </source>
</evidence>
<evidence type="ECO:0000256" key="2">
    <source>
        <dbReference type="ARBA" id="ARBA00002714"/>
    </source>
</evidence>
<comment type="catalytic activity">
    <reaction evidence="20">
        <text>(6R)-5,10-methylenetetrahydrofolyl-(gamma-L-Glu)(n) + L-glutamate + ATP = (6R)-5,10-methylenetetrahydrofolyl-(gamma-L-Glu)(n+1) + ADP + phosphate + H(+)</text>
        <dbReference type="Rhea" id="RHEA:51912"/>
        <dbReference type="Rhea" id="RHEA-COMP:13257"/>
        <dbReference type="Rhea" id="RHEA-COMP:13258"/>
        <dbReference type="ChEBI" id="CHEBI:15378"/>
        <dbReference type="ChEBI" id="CHEBI:29985"/>
        <dbReference type="ChEBI" id="CHEBI:30616"/>
        <dbReference type="ChEBI" id="CHEBI:43474"/>
        <dbReference type="ChEBI" id="CHEBI:136572"/>
        <dbReference type="ChEBI" id="CHEBI:456216"/>
        <dbReference type="EC" id="6.3.2.17"/>
    </reaction>
</comment>
<dbReference type="EMBL" id="QZJZ01000049">
    <property type="protein sequence ID" value="RJP59413.1"/>
    <property type="molecule type" value="Genomic_DNA"/>
</dbReference>
<evidence type="ECO:0000256" key="21">
    <source>
        <dbReference type="ARBA" id="ARBA00049161"/>
    </source>
</evidence>
<dbReference type="SUPFAM" id="SSF53244">
    <property type="entry name" value="MurD-like peptide ligases, peptide-binding domain"/>
    <property type="match status" value="1"/>
</dbReference>
<dbReference type="AlphaFoldDB" id="A0A3A4R420"/>
<dbReference type="Proteomes" id="UP000266426">
    <property type="component" value="Unassembled WGS sequence"/>
</dbReference>
<dbReference type="InterPro" id="IPR036615">
    <property type="entry name" value="Mur_ligase_C_dom_sf"/>
</dbReference>
<evidence type="ECO:0000256" key="4">
    <source>
        <dbReference type="ARBA" id="ARBA00005150"/>
    </source>
</evidence>
<evidence type="ECO:0000256" key="12">
    <source>
        <dbReference type="ARBA" id="ARBA00022840"/>
    </source>
</evidence>
<evidence type="ECO:0000256" key="19">
    <source>
        <dbReference type="ARBA" id="ARBA00047808"/>
    </source>
</evidence>
<evidence type="ECO:0000256" key="7">
    <source>
        <dbReference type="ARBA" id="ARBA00013025"/>
    </source>
</evidence>
<comment type="cofactor">
    <cofactor evidence="1">
        <name>Mg(2+)</name>
        <dbReference type="ChEBI" id="CHEBI:18420"/>
    </cofactor>
</comment>
<comment type="similarity">
    <text evidence="5 22">Belongs to the folylpolyglutamate synthase family.</text>
</comment>
<dbReference type="Pfam" id="PF02875">
    <property type="entry name" value="Mur_ligase_C"/>
    <property type="match status" value="1"/>
</dbReference>
<keyword evidence="12 22" id="KW-0067">ATP-binding</keyword>
<dbReference type="GO" id="GO:0004326">
    <property type="term" value="F:tetrahydrofolylpolyglutamate synthase activity"/>
    <property type="evidence" value="ECO:0007669"/>
    <property type="project" value="UniProtKB-EC"/>
</dbReference>
<comment type="function">
    <text evidence="2">Functions in two distinct reactions of the de novo folate biosynthetic pathway. Catalyzes the addition of a glutamate residue to dihydropteroate (7,8-dihydropteroate or H2Pte) to form dihydrofolate (7,8-dihydrofolate monoglutamate or H2Pte-Glu). Also catalyzes successive additions of L-glutamate to tetrahydrofolate or 10-formyltetrahydrofolate or 5,10-methylenetetrahydrofolate, leading to folylpolyglutamate derivatives.</text>
</comment>
<evidence type="ECO:0000256" key="1">
    <source>
        <dbReference type="ARBA" id="ARBA00001946"/>
    </source>
</evidence>
<evidence type="ECO:0000256" key="11">
    <source>
        <dbReference type="ARBA" id="ARBA00022741"/>
    </source>
</evidence>
<dbReference type="EC" id="6.3.2.12" evidence="6"/>
<keyword evidence="13" id="KW-0460">Magnesium</keyword>
<protein>
    <recommendedName>
        <fullName evidence="8">Dihydrofolate synthase/folylpolyglutamate synthase</fullName>
        <ecNumber evidence="6">6.3.2.12</ecNumber>
        <ecNumber evidence="7">6.3.2.17</ecNumber>
    </recommendedName>
    <alternativeName>
        <fullName evidence="17">Folylpoly-gamma-glutamate synthetase-dihydrofolate synthetase</fullName>
    </alternativeName>
    <alternativeName>
        <fullName evidence="15">Folylpolyglutamate synthetase</fullName>
    </alternativeName>
    <alternativeName>
        <fullName evidence="16">Tetrahydrofolylpolyglutamate synthase</fullName>
    </alternativeName>
</protein>
<evidence type="ECO:0000256" key="20">
    <source>
        <dbReference type="ARBA" id="ARBA00049035"/>
    </source>
</evidence>
<comment type="catalytic activity">
    <reaction evidence="21">
        <text>7,8-dihydropteroate + L-glutamate + ATP = 7,8-dihydrofolate + ADP + phosphate + H(+)</text>
        <dbReference type="Rhea" id="RHEA:23584"/>
        <dbReference type="ChEBI" id="CHEBI:15378"/>
        <dbReference type="ChEBI" id="CHEBI:17839"/>
        <dbReference type="ChEBI" id="CHEBI:29985"/>
        <dbReference type="ChEBI" id="CHEBI:30616"/>
        <dbReference type="ChEBI" id="CHEBI:43474"/>
        <dbReference type="ChEBI" id="CHEBI:57451"/>
        <dbReference type="ChEBI" id="CHEBI:456216"/>
        <dbReference type="EC" id="6.3.2.12"/>
    </reaction>
</comment>
<evidence type="ECO:0000256" key="13">
    <source>
        <dbReference type="ARBA" id="ARBA00022842"/>
    </source>
</evidence>
<evidence type="ECO:0000256" key="6">
    <source>
        <dbReference type="ARBA" id="ARBA00013023"/>
    </source>
</evidence>
<keyword evidence="14" id="KW-0289">Folate biosynthesis</keyword>
<comment type="catalytic activity">
    <reaction evidence="19">
        <text>10-formyltetrahydrofolyl-(gamma-L-Glu)(n) + L-glutamate + ATP = 10-formyltetrahydrofolyl-(gamma-L-Glu)(n+1) + ADP + phosphate + H(+)</text>
        <dbReference type="Rhea" id="RHEA:51904"/>
        <dbReference type="Rhea" id="RHEA-COMP:13088"/>
        <dbReference type="Rhea" id="RHEA-COMP:14300"/>
        <dbReference type="ChEBI" id="CHEBI:15378"/>
        <dbReference type="ChEBI" id="CHEBI:29985"/>
        <dbReference type="ChEBI" id="CHEBI:30616"/>
        <dbReference type="ChEBI" id="CHEBI:43474"/>
        <dbReference type="ChEBI" id="CHEBI:134413"/>
        <dbReference type="ChEBI" id="CHEBI:456216"/>
        <dbReference type="EC" id="6.3.2.17"/>
    </reaction>
</comment>
<dbReference type="InterPro" id="IPR001645">
    <property type="entry name" value="Folylpolyglutamate_synth"/>
</dbReference>
<keyword evidence="10" id="KW-0479">Metal-binding</keyword>
<dbReference type="GO" id="GO:0046872">
    <property type="term" value="F:metal ion binding"/>
    <property type="evidence" value="ECO:0007669"/>
    <property type="project" value="UniProtKB-KW"/>
</dbReference>
<evidence type="ECO:0000256" key="22">
    <source>
        <dbReference type="PIRNR" id="PIRNR001563"/>
    </source>
</evidence>
<dbReference type="Pfam" id="PF08245">
    <property type="entry name" value="Mur_ligase_M"/>
    <property type="match status" value="1"/>
</dbReference>
<comment type="pathway">
    <text evidence="3">Cofactor biosynthesis; tetrahydrofolate biosynthesis; 7,8-dihydrofolate from 2-amino-4-hydroxy-6-hydroxymethyl-7,8-dihydropteridine diphosphate and 4-aminobenzoate: step 2/2.</text>
</comment>
<evidence type="ECO:0000256" key="17">
    <source>
        <dbReference type="ARBA" id="ARBA00032510"/>
    </source>
</evidence>
<evidence type="ECO:0000256" key="18">
    <source>
        <dbReference type="ARBA" id="ARBA00047493"/>
    </source>
</evidence>
<name>A0A3A4R420_9BACT</name>
<gene>
    <name evidence="25" type="ORF">C4541_06015</name>
</gene>